<evidence type="ECO:0000313" key="5">
    <source>
        <dbReference type="EMBL" id="AKV79132.1"/>
    </source>
</evidence>
<evidence type="ECO:0000313" key="2">
    <source>
        <dbReference type="EMBL" id="AIM27794.1"/>
    </source>
</evidence>
<dbReference type="Proteomes" id="UP000062475">
    <property type="component" value="Chromosome"/>
</dbReference>
<dbReference type="GeneID" id="91756164"/>
<dbReference type="EMBL" id="CP012176">
    <property type="protein sequence ID" value="AKV83612.1"/>
    <property type="molecule type" value="Genomic_DNA"/>
</dbReference>
<dbReference type="RefSeq" id="WP_012021597.1">
    <property type="nucleotide sequence ID" value="NZ_AP019770.1"/>
</dbReference>
<dbReference type="EMBL" id="CP008822">
    <property type="protein sequence ID" value="AIM27794.1"/>
    <property type="molecule type" value="Genomic_DNA"/>
</dbReference>
<dbReference type="Proteomes" id="UP000061362">
    <property type="component" value="Chromosome"/>
</dbReference>
<keyword evidence="1" id="KW-1133">Transmembrane helix</keyword>
<keyword evidence="2" id="KW-0378">Hydrolase</keyword>
<evidence type="ECO:0000313" key="8">
    <source>
        <dbReference type="Proteomes" id="UP000029084"/>
    </source>
</evidence>
<dbReference type="OrthoDB" id="41750at2157"/>
<feature type="transmembrane region" description="Helical" evidence="1">
    <location>
        <begin position="262"/>
        <end position="280"/>
    </location>
</feature>
<dbReference type="EMBL" id="CP012174">
    <property type="protein sequence ID" value="AKV79132.1"/>
    <property type="molecule type" value="Genomic_DNA"/>
</dbReference>
<dbReference type="InterPro" id="IPR007404">
    <property type="entry name" value="YdjM-like"/>
</dbReference>
<dbReference type="EMBL" id="CP012172">
    <property type="protein sequence ID" value="AKV74644.1"/>
    <property type="molecule type" value="Genomic_DNA"/>
</dbReference>
<organism evidence="2 8">
    <name type="scientific">Metallosphaera sedula</name>
    <dbReference type="NCBI Taxonomy" id="43687"/>
    <lineage>
        <taxon>Archaea</taxon>
        <taxon>Thermoproteota</taxon>
        <taxon>Thermoprotei</taxon>
        <taxon>Sulfolobales</taxon>
        <taxon>Sulfolobaceae</taxon>
        <taxon>Metallosphaera</taxon>
    </lineage>
</organism>
<evidence type="ECO:0000313" key="10">
    <source>
        <dbReference type="Proteomes" id="UP000061362"/>
    </source>
</evidence>
<dbReference type="Proteomes" id="UP000062398">
    <property type="component" value="Chromosome"/>
</dbReference>
<keyword evidence="1" id="KW-0812">Transmembrane</keyword>
<dbReference type="GO" id="GO:0016787">
    <property type="term" value="F:hydrolase activity"/>
    <property type="evidence" value="ECO:0007669"/>
    <property type="project" value="UniProtKB-KW"/>
</dbReference>
<evidence type="ECO:0000313" key="6">
    <source>
        <dbReference type="EMBL" id="AKV81377.1"/>
    </source>
</evidence>
<evidence type="ECO:0000313" key="3">
    <source>
        <dbReference type="EMBL" id="AKV74644.1"/>
    </source>
</evidence>
<reference evidence="2 8" key="1">
    <citation type="journal article" date="2014" name="J. Bacteriol.">
        <title>Role of an Archaeal PitA Transporter in the Copper and Arsenic Resistance of Metallosphaera sedula, an Extreme Thermoacidophile.</title>
        <authorList>
            <person name="McCarthy S."/>
            <person name="Ai C."/>
            <person name="Wheaton G."/>
            <person name="Tevatia R."/>
            <person name="Eckrich V."/>
            <person name="Kelly R."/>
            <person name="Blum P."/>
        </authorList>
    </citation>
    <scope>NUCLEOTIDE SEQUENCE [LARGE SCALE GENOMIC DNA]</scope>
    <source>
        <strain evidence="2 8">CuR1</strain>
    </source>
</reference>
<feature type="transmembrane region" description="Helical" evidence="1">
    <location>
        <begin position="161"/>
        <end position="177"/>
    </location>
</feature>
<dbReference type="Proteomes" id="UP000056255">
    <property type="component" value="Chromosome"/>
</dbReference>
<evidence type="ECO:0000256" key="1">
    <source>
        <dbReference type="SAM" id="Phobius"/>
    </source>
</evidence>
<feature type="transmembrane region" description="Helical" evidence="1">
    <location>
        <begin position="230"/>
        <end position="250"/>
    </location>
</feature>
<sequence precursor="true">MNLNSHIAFALAVGLALFHNIPLAVLVGIGAALPDLDREYIFTRRKIFAKYQLHRALFHNVFIGLAVMYFNFYLGLGMFLHFGLDLLTSPTDRGIELFFPLGRLVKTFKLHYDGKVSREKGIMWYLEDPSTLVNRTADPGLREIESMPWIRVYGPFKNSRLVDWTIFYGSFIFIQLYEINNLLSWWENFLYTAFMKYLLIDVGIVIFYALGELWRRRLQFRQVSRRTKSAILGGMILGLVLILIQGATLYSPMTLNSRFLELGLLSLILGLVLATLHVRLRFKEIVM</sequence>
<evidence type="ECO:0000313" key="13">
    <source>
        <dbReference type="Proteomes" id="UP000068832"/>
    </source>
</evidence>
<reference evidence="10 11" key="2">
    <citation type="journal article" date="2015" name="Genome Announc.">
        <title>Complete Genome Sequences of Evolved Arsenate-Resistant Metallosphaera sedula Strains.</title>
        <authorList>
            <person name="Ai C."/>
            <person name="McCarthy S."/>
            <person name="Schackwitz W."/>
            <person name="Martin J."/>
            <person name="Lipzen A."/>
            <person name="Blum P."/>
        </authorList>
    </citation>
    <scope>NUCLEOTIDE SEQUENCE [LARGE SCALE GENOMIC DNA]</scope>
    <source>
        <strain evidence="5 11">ARS120-1</strain>
        <strain evidence="6 10">ARS120-2</strain>
        <strain evidence="3 13">ARS50-1</strain>
        <strain evidence="4 12">ARS50-2</strain>
    </source>
</reference>
<accession>A0A088E5Q3</accession>
<dbReference type="OMA" id="PAWYLED"/>
<keyword evidence="1" id="KW-0472">Membrane</keyword>
<evidence type="ECO:0000313" key="7">
    <source>
        <dbReference type="EMBL" id="AKV83612.1"/>
    </source>
</evidence>
<evidence type="ECO:0000313" key="12">
    <source>
        <dbReference type="Proteomes" id="UP000062475"/>
    </source>
</evidence>
<evidence type="ECO:0000313" key="4">
    <source>
        <dbReference type="EMBL" id="AKV76881.1"/>
    </source>
</evidence>
<dbReference type="AlphaFoldDB" id="A0A088E5Q3"/>
<feature type="transmembrane region" description="Helical" evidence="1">
    <location>
        <begin position="61"/>
        <end position="84"/>
    </location>
</feature>
<evidence type="ECO:0000313" key="9">
    <source>
        <dbReference type="Proteomes" id="UP000056255"/>
    </source>
</evidence>
<name>A0A088E5Q3_9CREN</name>
<reference evidence="7 9" key="3">
    <citation type="submission" date="2015-07" db="EMBL/GenBank/DDBJ databases">
        <title>Physiological, transcriptional responses and genome re-sequencing of acid resistant extremely thermoacidophilic Metallosphaera sedula SARC-M1.</title>
        <authorList>
            <person name="Ai C."/>
            <person name="McCarthy S."/>
            <person name="Eckrich V."/>
            <person name="Rudrappa D."/>
            <person name="Qiu G."/>
            <person name="Blum P."/>
        </authorList>
    </citation>
    <scope>NUCLEOTIDE SEQUENCE [LARGE SCALE GENOMIC DNA]</scope>
    <source>
        <strain evidence="7 9">SARC-M1</strain>
    </source>
</reference>
<gene>
    <name evidence="2" type="ORF">HA72_1655</name>
    <name evidence="3" type="ORF">MsedA_1685</name>
    <name evidence="4" type="ORF">MsedB_1687</name>
    <name evidence="5" type="ORF">MsedC_1685</name>
    <name evidence="6" type="ORF">MsedD_1686</name>
    <name evidence="7" type="ORF">MsedE_1688</name>
</gene>
<evidence type="ECO:0000313" key="11">
    <source>
        <dbReference type="Proteomes" id="UP000062398"/>
    </source>
</evidence>
<dbReference type="Proteomes" id="UP000029084">
    <property type="component" value="Chromosome"/>
</dbReference>
<feature type="transmembrane region" description="Helical" evidence="1">
    <location>
        <begin position="189"/>
        <end position="210"/>
    </location>
</feature>
<dbReference type="EMBL" id="CP012175">
    <property type="protein sequence ID" value="AKV81377.1"/>
    <property type="molecule type" value="Genomic_DNA"/>
</dbReference>
<protein>
    <submittedName>
        <fullName evidence="3">Membrane protein</fullName>
    </submittedName>
    <submittedName>
        <fullName evidence="2">Membrane-bound metal-dependent hydrolase</fullName>
    </submittedName>
</protein>
<proteinExistence type="predicted"/>
<dbReference type="Pfam" id="PF04307">
    <property type="entry name" value="YdjM"/>
    <property type="match status" value="1"/>
</dbReference>
<dbReference type="Proteomes" id="UP000068832">
    <property type="component" value="Chromosome"/>
</dbReference>
<dbReference type="EMBL" id="CP012173">
    <property type="protein sequence ID" value="AKV76881.1"/>
    <property type="molecule type" value="Genomic_DNA"/>
</dbReference>
<dbReference type="PATRIC" id="fig|43687.5.peg.1788"/>